<dbReference type="AlphaFoldDB" id="A0A1Q9ENX0"/>
<sequence>MSAIDSEAVFLSKCSQLGLPEPARQALKRKGWATCGTFAFCVPGEPGRISQDAFKSDVADPILGTGGDEHVAKLRRLHFESYALTAAELKRTAEASESDQPRKVPAAEMAARYDVLQSRVKPLRLVDRLEPSHALVNIAAQMLEDQRVRYVEWARCTSRAQEINCVKEDQALKLLQSGRQGSVRLVEQATKITADTRSDLQLMQALRRRGVAYELAAVMTFEKHEELIDTLFLEYQREPLSGFHAVSVDQLQAADREVHVRMAELTRSGLVPGADGSLPLDGPVTSVLASSQIQWMLMPRPKGSGSGHGGATTAGNPERPGKPPKKPPPKKVDPTKASDKDQKADPPGPPNAGGKGGKQRKTRFVMPRGLIGGVPRDDSGNNICFDHNLGKCDNAAGACPKGAHVCCYPSCFDASHVYSYHKAPARGSRTVGVASEFSFTTGETHRRGFNVDFKADVLQLNAQETAYPAEFCNAAARDLQLIMRAKGFACDDLHATGTAAASAYAQKQPRKGRGQVGPPEYRECVLVRVPLDARLPEKVPTAPPAYLDRVPQDSKLLWHRVFMDGGKEVREAEYGVYHTPQEFVQVASKVVHPFDSAVTIDGPNLRAIAYILEHGVKAVEQKRLAVLEHYRALAKALEPAERKLKASMDPQVKKVMGTKQLLLFRQMMQDAGVQDENLFEDMVNGFRLTGTLPPSGLFPPKYKPAIVSVDELRRTSEWTKHLIEGACRKASQDPDVAKAVWKESMEQVERGWLAGPYSWEQMEAKYGGQWVASKRFGVSQGDKVRAVDDMSQFQVNASVTETEKIQLEGLDDIVALARFHLGATVNGTKSFRLPMANGGVYCGRLRRDFREGRARLLRGRALDLRSAYKQLARHPKDDWASVLGVLDTDSNKVVYFESLALPFGASSAVTGFNRAARALRIIMSRLLYLVNTSFFDDYCQLEVEGLTGSADKTALELLSLLGWEVSSGEKLKPFDAQFTMLGAVVSFEEDPVANARILPSLKGKLLFASSHVFGRCAQVATQMINHAEKQAGARVTQQVLDAVQGAVDMLKASGDRQVNLWSEQPPIMLFTDGACEEEGSMVTHGAVIIDPASNTREFLGGHVPKELVAAWRSSGRTQLIFFTEIFPVLVARRTWAKLLRNRRVLIFVDNEAAKSALIRNYSPLVDATAMLSEVASWDMSLGCFPWYCRVPSKSNVADAASRLAFGEYEESFRRVQAIYDD</sequence>
<evidence type="ECO:0000256" key="1">
    <source>
        <dbReference type="SAM" id="MobiDB-lite"/>
    </source>
</evidence>
<proteinExistence type="predicted"/>
<protein>
    <submittedName>
        <fullName evidence="2">Uncharacterized protein</fullName>
    </submittedName>
</protein>
<dbReference type="OrthoDB" id="430412at2759"/>
<evidence type="ECO:0000313" key="3">
    <source>
        <dbReference type="Proteomes" id="UP000186817"/>
    </source>
</evidence>
<reference evidence="2 3" key="1">
    <citation type="submission" date="2016-02" db="EMBL/GenBank/DDBJ databases">
        <title>Genome analysis of coral dinoflagellate symbionts highlights evolutionary adaptations to a symbiotic lifestyle.</title>
        <authorList>
            <person name="Aranda M."/>
            <person name="Li Y."/>
            <person name="Liew Y.J."/>
            <person name="Baumgarten S."/>
            <person name="Simakov O."/>
            <person name="Wilson M."/>
            <person name="Piel J."/>
            <person name="Ashoor H."/>
            <person name="Bougouffa S."/>
            <person name="Bajic V.B."/>
            <person name="Ryu T."/>
            <person name="Ravasi T."/>
            <person name="Bayer T."/>
            <person name="Micklem G."/>
            <person name="Kim H."/>
            <person name="Bhak J."/>
            <person name="Lajeunesse T.C."/>
            <person name="Voolstra C.R."/>
        </authorList>
    </citation>
    <scope>NUCLEOTIDE SEQUENCE [LARGE SCALE GENOMIC DNA]</scope>
    <source>
        <strain evidence="2 3">CCMP2467</strain>
    </source>
</reference>
<dbReference type="Proteomes" id="UP000186817">
    <property type="component" value="Unassembled WGS sequence"/>
</dbReference>
<organism evidence="2 3">
    <name type="scientific">Symbiodinium microadriaticum</name>
    <name type="common">Dinoflagellate</name>
    <name type="synonym">Zooxanthella microadriatica</name>
    <dbReference type="NCBI Taxonomy" id="2951"/>
    <lineage>
        <taxon>Eukaryota</taxon>
        <taxon>Sar</taxon>
        <taxon>Alveolata</taxon>
        <taxon>Dinophyceae</taxon>
        <taxon>Suessiales</taxon>
        <taxon>Symbiodiniaceae</taxon>
        <taxon>Symbiodinium</taxon>
    </lineage>
</organism>
<gene>
    <name evidence="2" type="ORF">AK812_SmicGene7293</name>
</gene>
<name>A0A1Q9ENX0_SYMMI</name>
<accession>A0A1Q9ENX0</accession>
<comment type="caution">
    <text evidence="2">The sequence shown here is derived from an EMBL/GenBank/DDBJ whole genome shotgun (WGS) entry which is preliminary data.</text>
</comment>
<evidence type="ECO:0000313" key="2">
    <source>
        <dbReference type="EMBL" id="OLQ09129.1"/>
    </source>
</evidence>
<keyword evidence="3" id="KW-1185">Reference proteome</keyword>
<feature type="compositionally biased region" description="Basic and acidic residues" evidence="1">
    <location>
        <begin position="330"/>
        <end position="344"/>
    </location>
</feature>
<dbReference type="EMBL" id="LSRX01000103">
    <property type="protein sequence ID" value="OLQ09129.1"/>
    <property type="molecule type" value="Genomic_DNA"/>
</dbReference>
<feature type="region of interest" description="Disordered" evidence="1">
    <location>
        <begin position="298"/>
        <end position="363"/>
    </location>
</feature>